<dbReference type="EMBL" id="ML769535">
    <property type="protein sequence ID" value="KAE9395235.1"/>
    <property type="molecule type" value="Genomic_DNA"/>
</dbReference>
<dbReference type="Gene3D" id="1.20.1280.50">
    <property type="match status" value="1"/>
</dbReference>
<dbReference type="OrthoDB" id="3365698at2759"/>
<dbReference type="AlphaFoldDB" id="A0A6A4HDV2"/>
<evidence type="ECO:0000313" key="3">
    <source>
        <dbReference type="Proteomes" id="UP000799118"/>
    </source>
</evidence>
<sequence length="146" mass="16555">MLLPGYRSAVLRLSRRLELLKTEVQRVTALRDRSAAVIEIYRKILHPIRHVPPEVLLKIFSYCTDVVDAATPSDMNQDSLDTRLAPWCFGQVCKYWRSVVLGSPRLWSSLALNLSKQSGSKSLRGSGCTDKLMSIGHWKRSRLDSN</sequence>
<dbReference type="Pfam" id="PF12937">
    <property type="entry name" value="F-box-like"/>
    <property type="match status" value="1"/>
</dbReference>
<accession>A0A6A4HDV2</accession>
<evidence type="ECO:0000313" key="2">
    <source>
        <dbReference type="EMBL" id="KAE9395235.1"/>
    </source>
</evidence>
<feature type="domain" description="F-box" evidence="1">
    <location>
        <begin position="49"/>
        <end position="112"/>
    </location>
</feature>
<name>A0A6A4HDV2_9AGAR</name>
<dbReference type="Proteomes" id="UP000799118">
    <property type="component" value="Unassembled WGS sequence"/>
</dbReference>
<reference evidence="2" key="1">
    <citation type="journal article" date="2019" name="Environ. Microbiol.">
        <title>Fungal ecological strategies reflected in gene transcription - a case study of two litter decomposers.</title>
        <authorList>
            <person name="Barbi F."/>
            <person name="Kohler A."/>
            <person name="Barry K."/>
            <person name="Baskaran P."/>
            <person name="Daum C."/>
            <person name="Fauchery L."/>
            <person name="Ihrmark K."/>
            <person name="Kuo A."/>
            <person name="LaButti K."/>
            <person name="Lipzen A."/>
            <person name="Morin E."/>
            <person name="Grigoriev I.V."/>
            <person name="Henrissat B."/>
            <person name="Lindahl B."/>
            <person name="Martin F."/>
        </authorList>
    </citation>
    <scope>NUCLEOTIDE SEQUENCE</scope>
    <source>
        <strain evidence="2">JB14</strain>
    </source>
</reference>
<evidence type="ECO:0000259" key="1">
    <source>
        <dbReference type="Pfam" id="PF12937"/>
    </source>
</evidence>
<proteinExistence type="predicted"/>
<gene>
    <name evidence="2" type="ORF">BT96DRAFT_158185</name>
</gene>
<keyword evidence="3" id="KW-1185">Reference proteome</keyword>
<organism evidence="2 3">
    <name type="scientific">Gymnopus androsaceus JB14</name>
    <dbReference type="NCBI Taxonomy" id="1447944"/>
    <lineage>
        <taxon>Eukaryota</taxon>
        <taxon>Fungi</taxon>
        <taxon>Dikarya</taxon>
        <taxon>Basidiomycota</taxon>
        <taxon>Agaricomycotina</taxon>
        <taxon>Agaricomycetes</taxon>
        <taxon>Agaricomycetidae</taxon>
        <taxon>Agaricales</taxon>
        <taxon>Marasmiineae</taxon>
        <taxon>Omphalotaceae</taxon>
        <taxon>Gymnopus</taxon>
    </lineage>
</organism>
<protein>
    <recommendedName>
        <fullName evidence="1">F-box domain-containing protein</fullName>
    </recommendedName>
</protein>
<dbReference type="InterPro" id="IPR001810">
    <property type="entry name" value="F-box_dom"/>
</dbReference>